<reference evidence="1 2" key="1">
    <citation type="submission" date="2023-07" db="EMBL/GenBank/DDBJ databases">
        <title>Genomic Encyclopedia of Type Strains, Phase IV (KMG-IV): sequencing the most valuable type-strain genomes for metagenomic binning, comparative biology and taxonomic classification.</title>
        <authorList>
            <person name="Goeker M."/>
        </authorList>
    </citation>
    <scope>NUCLEOTIDE SEQUENCE [LARGE SCALE GENOMIC DNA]</scope>
    <source>
        <strain evidence="1 2">DSM 12751</strain>
    </source>
</reference>
<dbReference type="RefSeq" id="WP_307395233.1">
    <property type="nucleotide sequence ID" value="NZ_BAAADK010000047.1"/>
</dbReference>
<comment type="caution">
    <text evidence="1">The sequence shown here is derived from an EMBL/GenBank/DDBJ whole genome shotgun (WGS) entry which is preliminary data.</text>
</comment>
<keyword evidence="2" id="KW-1185">Reference proteome</keyword>
<sequence>MDKKMRLIQLIDSFKQHSFSMPAELSSLFLEIEQKLNHYSLEKVEDKAIHVETQPAQNNLFEAEDLYNLLYRAYPLMNELAKQNSVYQFELLQALNQLRGELGMATDLPIDLQ</sequence>
<dbReference type="Proteomes" id="UP001235840">
    <property type="component" value="Unassembled WGS sequence"/>
</dbReference>
<accession>A0ABT9W0L5</accession>
<gene>
    <name evidence="1" type="ORF">J2S11_002683</name>
</gene>
<organism evidence="1 2">
    <name type="scientific">Caldalkalibacillus horti</name>
    <dbReference type="NCBI Taxonomy" id="77523"/>
    <lineage>
        <taxon>Bacteria</taxon>
        <taxon>Bacillati</taxon>
        <taxon>Bacillota</taxon>
        <taxon>Bacilli</taxon>
        <taxon>Bacillales</taxon>
        <taxon>Bacillaceae</taxon>
        <taxon>Caldalkalibacillus</taxon>
    </lineage>
</organism>
<evidence type="ECO:0000313" key="2">
    <source>
        <dbReference type="Proteomes" id="UP001235840"/>
    </source>
</evidence>
<evidence type="ECO:0000313" key="1">
    <source>
        <dbReference type="EMBL" id="MDQ0166767.1"/>
    </source>
</evidence>
<proteinExistence type="predicted"/>
<name>A0ABT9W0L5_9BACI</name>
<dbReference type="EMBL" id="JAUSTY010000010">
    <property type="protein sequence ID" value="MDQ0166767.1"/>
    <property type="molecule type" value="Genomic_DNA"/>
</dbReference>
<protein>
    <submittedName>
        <fullName evidence="1">Uncharacterized protein</fullName>
    </submittedName>
</protein>